<dbReference type="GO" id="GO:0005249">
    <property type="term" value="F:voltage-gated potassium channel activity"/>
    <property type="evidence" value="ECO:0007669"/>
    <property type="project" value="UniProtKB-UniRule"/>
</dbReference>
<evidence type="ECO:0000256" key="3">
    <source>
        <dbReference type="ARBA" id="ARBA00022448"/>
    </source>
</evidence>
<evidence type="ECO:0000256" key="11">
    <source>
        <dbReference type="ARBA" id="ARBA00023136"/>
    </source>
</evidence>
<evidence type="ECO:0000256" key="12">
    <source>
        <dbReference type="ARBA" id="ARBA00023303"/>
    </source>
</evidence>
<evidence type="ECO:0000256" key="7">
    <source>
        <dbReference type="ARBA" id="ARBA00022882"/>
    </source>
</evidence>
<dbReference type="PROSITE" id="PS50088">
    <property type="entry name" value="ANK_REPEAT"/>
    <property type="match status" value="2"/>
</dbReference>
<organism evidence="17 18">
    <name type="scientific">Spirodela intermedia</name>
    <name type="common">Intermediate duckweed</name>
    <dbReference type="NCBI Taxonomy" id="51605"/>
    <lineage>
        <taxon>Eukaryota</taxon>
        <taxon>Viridiplantae</taxon>
        <taxon>Streptophyta</taxon>
        <taxon>Embryophyta</taxon>
        <taxon>Tracheophyta</taxon>
        <taxon>Spermatophyta</taxon>
        <taxon>Magnoliopsida</taxon>
        <taxon>Liliopsida</taxon>
        <taxon>Araceae</taxon>
        <taxon>Lemnoideae</taxon>
        <taxon>Spirodela</taxon>
    </lineage>
</organism>
<dbReference type="GO" id="GO:0034702">
    <property type="term" value="C:monoatomic ion channel complex"/>
    <property type="evidence" value="ECO:0007669"/>
    <property type="project" value="UniProtKB-KW"/>
</dbReference>
<feature type="repeat" description="ANK" evidence="13">
    <location>
        <begin position="512"/>
        <end position="537"/>
    </location>
</feature>
<evidence type="ECO:0000256" key="4">
    <source>
        <dbReference type="ARBA" id="ARBA00022538"/>
    </source>
</evidence>
<dbReference type="InterPro" id="IPR021789">
    <property type="entry name" value="KHA_dom"/>
</dbReference>
<evidence type="ECO:0000313" key="17">
    <source>
        <dbReference type="EMBL" id="CAA7396786.1"/>
    </source>
</evidence>
<dbReference type="OrthoDB" id="426293at2759"/>
<dbReference type="Pfam" id="PF00027">
    <property type="entry name" value="cNMP_binding"/>
    <property type="match status" value="1"/>
</dbReference>
<comment type="subcellular location">
    <subcellularLocation>
        <location evidence="1 14">Membrane</location>
        <topology evidence="1 14">Multi-pass membrane protein</topology>
    </subcellularLocation>
</comment>
<dbReference type="SMART" id="SM00100">
    <property type="entry name" value="cNMP"/>
    <property type="match status" value="1"/>
</dbReference>
<keyword evidence="13" id="KW-0040">ANK repeat</keyword>
<evidence type="ECO:0000259" key="16">
    <source>
        <dbReference type="PROSITE" id="PS51490"/>
    </source>
</evidence>
<keyword evidence="6 14" id="KW-0631">Potassium channel</keyword>
<gene>
    <name evidence="17" type="ORF">SI8410_05007449</name>
</gene>
<dbReference type="AlphaFoldDB" id="A0A7I8KHR7"/>
<dbReference type="Pfam" id="PF11834">
    <property type="entry name" value="KHA"/>
    <property type="match status" value="1"/>
</dbReference>
<dbReference type="Gene3D" id="1.10.287.70">
    <property type="match status" value="1"/>
</dbReference>
<feature type="transmembrane region" description="Helical" evidence="14">
    <location>
        <begin position="12"/>
        <end position="35"/>
    </location>
</feature>
<dbReference type="Proteomes" id="UP000663760">
    <property type="component" value="Chromosome 5"/>
</dbReference>
<dbReference type="InterPro" id="IPR005821">
    <property type="entry name" value="Ion_trans_dom"/>
</dbReference>
<dbReference type="Gene3D" id="2.60.120.10">
    <property type="entry name" value="Jelly Rolls"/>
    <property type="match status" value="1"/>
</dbReference>
<dbReference type="CDD" id="cd00038">
    <property type="entry name" value="CAP_ED"/>
    <property type="match status" value="1"/>
</dbReference>
<dbReference type="InterPro" id="IPR014710">
    <property type="entry name" value="RmlC-like_jellyroll"/>
</dbReference>
<accession>A0A7I8KHR7</accession>
<dbReference type="PANTHER" id="PTHR45743">
    <property type="entry name" value="POTASSIUM CHANNEL AKT1"/>
    <property type="match status" value="1"/>
</dbReference>
<proteinExistence type="inferred from homology"/>
<sequence length="685" mass="76871">MDLASTIPFQLLGNLITGRTTTGLSFGILGLLRLWRLRKVHEFFARLEKDIRYSYFLVRCSRLLLATLLLVHFAGCIYYMLADHYPHGGKTWIGTAIPNFRESSLRIRYVSSIYWSMTTMTTVGYGDLHSVNSREMAFNIFYMLFNLGFTSYLIGNMTNLVVEGTRRTMKFRDSVRAASSFVCRNRLRRRLRDQILTYMYLRFKADNLNQQELMDQLPESIYKGICQHLFLPSLKLVYLFKGVSLETLLLLVAKMKPEYVPPREDVITQNQASEDIYVVVSGEVDIILREAEKEEVLGKLGAGGIFGEICALCNRLQAHTFRTRTLCQLLRLKQATLVEAMGTKHEDSVVIIRNFLQRQMELQDLTLEGVLPGETGVGEEAGIPCNLLTVAATGNSCFLEELLKAGMDPDVGDSKGRTPLHIAASKGFEDCVLVLLRNACNVNIQDAEGNTPLWTALKAKHHKIFNILHQYACFSNPTASGDLLCLAAKRNDLSAIKELLKHGLSIDLKDHEGFTALEKAMEENNVEIVSFLVSNGAKGGRRIPSGTAAATRAVFEEMMQKREIGHLINVVDDRSGELVSSELGKREMEQKWERSGGLCSRVNIYRGHPMFRSPCRRAGKLINVPSSFEELKNAMGKKLGVEAEETVIVNVEGSEVDSLEVIRDNDKLFLVDAEDLQRLDADSSS</sequence>
<evidence type="ECO:0000256" key="1">
    <source>
        <dbReference type="ARBA" id="ARBA00004141"/>
    </source>
</evidence>
<comment type="domain">
    <text evidence="14">The segment S4 is probably the voltage-sensor and is characterized by a series of positively charged amino acids. The pore-forming region H5 is enclosed by the transmembrane segments S5 and S6 in the Shaker-type (1P/6TM) and contains the GYGD signature motif which seems to be involved in potassium selectivity.</text>
</comment>
<dbReference type="PROSITE" id="PS50042">
    <property type="entry name" value="CNMP_BINDING_3"/>
    <property type="match status" value="1"/>
</dbReference>
<keyword evidence="12 14" id="KW-0407">Ion channel</keyword>
<dbReference type="InterPro" id="IPR045319">
    <property type="entry name" value="KAT/AKT"/>
</dbReference>
<comment type="domain">
    <text evidence="14">The KHA domain (rich in hydrophobic and acidic residues) present in the C-terminal part is likely to be important for tetramerization.</text>
</comment>
<dbReference type="InterPro" id="IPR018490">
    <property type="entry name" value="cNMP-bd_dom_sf"/>
</dbReference>
<name>A0A7I8KHR7_SPIIN</name>
<feature type="domain" description="KHA" evidence="16">
    <location>
        <begin position="601"/>
        <end position="685"/>
    </location>
</feature>
<dbReference type="InterPro" id="IPR000595">
    <property type="entry name" value="cNMP-bd_dom"/>
</dbReference>
<dbReference type="FunFam" id="2.60.120.10:FF:000074">
    <property type="entry name" value="Potassium channel KAT2"/>
    <property type="match status" value="1"/>
</dbReference>
<dbReference type="PROSITE" id="PS50297">
    <property type="entry name" value="ANK_REP_REGION"/>
    <property type="match status" value="2"/>
</dbReference>
<feature type="transmembrane region" description="Helical" evidence="14">
    <location>
        <begin position="140"/>
        <end position="162"/>
    </location>
</feature>
<evidence type="ECO:0000256" key="2">
    <source>
        <dbReference type="ARBA" id="ARBA00007929"/>
    </source>
</evidence>
<feature type="transmembrane region" description="Helical" evidence="14">
    <location>
        <begin position="56"/>
        <end position="81"/>
    </location>
</feature>
<evidence type="ECO:0000259" key="15">
    <source>
        <dbReference type="PROSITE" id="PS50042"/>
    </source>
</evidence>
<dbReference type="SUPFAM" id="SSF81324">
    <property type="entry name" value="Voltage-gated potassium channels"/>
    <property type="match status" value="1"/>
</dbReference>
<keyword evidence="7 14" id="KW-0851">Voltage-gated channel</keyword>
<keyword evidence="8 14" id="KW-0630">Potassium</keyword>
<dbReference type="Pfam" id="PF00520">
    <property type="entry name" value="Ion_trans"/>
    <property type="match status" value="1"/>
</dbReference>
<dbReference type="EMBL" id="LR746268">
    <property type="protein sequence ID" value="CAA7396786.1"/>
    <property type="molecule type" value="Genomic_DNA"/>
</dbReference>
<evidence type="ECO:0000256" key="13">
    <source>
        <dbReference type="PROSITE-ProRule" id="PRU00023"/>
    </source>
</evidence>
<keyword evidence="5 14" id="KW-0812">Transmembrane</keyword>
<feature type="repeat" description="ANK" evidence="13">
    <location>
        <begin position="415"/>
        <end position="447"/>
    </location>
</feature>
<dbReference type="SUPFAM" id="SSF51206">
    <property type="entry name" value="cAMP-binding domain-like"/>
    <property type="match status" value="1"/>
</dbReference>
<dbReference type="SMART" id="SM00248">
    <property type="entry name" value="ANK"/>
    <property type="match status" value="4"/>
</dbReference>
<reference evidence="17" key="1">
    <citation type="submission" date="2020-02" db="EMBL/GenBank/DDBJ databases">
        <authorList>
            <person name="Scholz U."/>
            <person name="Mascher M."/>
            <person name="Fiebig A."/>
        </authorList>
    </citation>
    <scope>NUCLEOTIDE SEQUENCE</scope>
</reference>
<evidence type="ECO:0000256" key="9">
    <source>
        <dbReference type="ARBA" id="ARBA00022989"/>
    </source>
</evidence>
<comment type="caution">
    <text evidence="14">Lacks conserved residue(s) required for the propagation of feature annotation.</text>
</comment>
<keyword evidence="10 14" id="KW-0406">Ion transport</keyword>
<keyword evidence="9 14" id="KW-1133">Transmembrane helix</keyword>
<comment type="function">
    <text evidence="14">Potassium channel.</text>
</comment>
<evidence type="ECO:0000256" key="6">
    <source>
        <dbReference type="ARBA" id="ARBA00022826"/>
    </source>
</evidence>
<dbReference type="PROSITE" id="PS51490">
    <property type="entry name" value="KHA"/>
    <property type="match status" value="1"/>
</dbReference>
<dbReference type="Gene3D" id="1.25.40.20">
    <property type="entry name" value="Ankyrin repeat-containing domain"/>
    <property type="match status" value="1"/>
</dbReference>
<evidence type="ECO:0000256" key="5">
    <source>
        <dbReference type="ARBA" id="ARBA00022692"/>
    </source>
</evidence>
<keyword evidence="18" id="KW-1185">Reference proteome</keyword>
<dbReference type="Pfam" id="PF12796">
    <property type="entry name" value="Ank_2"/>
    <property type="match status" value="2"/>
</dbReference>
<comment type="subunit">
    <text evidence="14">The potassium channel is composed of a homo- or heterotetrameric complex of pore-forming subunits.</text>
</comment>
<comment type="similarity">
    <text evidence="2 14">Belongs to the potassium channel family. Plant (TC 1.A.1.4) subfamily.</text>
</comment>
<evidence type="ECO:0000313" key="18">
    <source>
        <dbReference type="Proteomes" id="UP000663760"/>
    </source>
</evidence>
<dbReference type="PANTHER" id="PTHR45743:SF21">
    <property type="entry name" value="POTASSIUM CHANNEL AKT2_3"/>
    <property type="match status" value="1"/>
</dbReference>
<keyword evidence="11 14" id="KW-0472">Membrane</keyword>
<evidence type="ECO:0000256" key="14">
    <source>
        <dbReference type="RuleBase" id="RU369015"/>
    </source>
</evidence>
<dbReference type="SUPFAM" id="SSF48403">
    <property type="entry name" value="Ankyrin repeat"/>
    <property type="match status" value="1"/>
</dbReference>
<evidence type="ECO:0000256" key="8">
    <source>
        <dbReference type="ARBA" id="ARBA00022958"/>
    </source>
</evidence>
<dbReference type="InterPro" id="IPR002110">
    <property type="entry name" value="Ankyrin_rpt"/>
</dbReference>
<keyword evidence="4 14" id="KW-0633">Potassium transport</keyword>
<protein>
    <recommendedName>
        <fullName evidence="14">Potassium channel</fullName>
    </recommendedName>
</protein>
<keyword evidence="3 14" id="KW-0813">Transport</keyword>
<feature type="domain" description="Cyclic nucleotide-binding" evidence="15">
    <location>
        <begin position="239"/>
        <end position="358"/>
    </location>
</feature>
<evidence type="ECO:0000256" key="10">
    <source>
        <dbReference type="ARBA" id="ARBA00023065"/>
    </source>
</evidence>
<dbReference type="InterPro" id="IPR036770">
    <property type="entry name" value="Ankyrin_rpt-contain_sf"/>
</dbReference>